<dbReference type="RefSeq" id="WP_090933713.1">
    <property type="nucleotide sequence ID" value="NZ_FNDJ01000009.1"/>
</dbReference>
<evidence type="ECO:0000259" key="1">
    <source>
        <dbReference type="Pfam" id="PF02589"/>
    </source>
</evidence>
<organism evidence="2 3">
    <name type="scientific">Nonomuraea jiangxiensis</name>
    <dbReference type="NCBI Taxonomy" id="633440"/>
    <lineage>
        <taxon>Bacteria</taxon>
        <taxon>Bacillati</taxon>
        <taxon>Actinomycetota</taxon>
        <taxon>Actinomycetes</taxon>
        <taxon>Streptosporangiales</taxon>
        <taxon>Streptosporangiaceae</taxon>
        <taxon>Nonomuraea</taxon>
    </lineage>
</organism>
<dbReference type="Proteomes" id="UP000199202">
    <property type="component" value="Unassembled WGS sequence"/>
</dbReference>
<feature type="domain" description="LUD" evidence="1">
    <location>
        <begin position="9"/>
        <end position="82"/>
    </location>
</feature>
<dbReference type="AlphaFoldDB" id="A0A1G8RS69"/>
<dbReference type="STRING" id="633440.SAMN05421869_109151"/>
<evidence type="ECO:0000313" key="3">
    <source>
        <dbReference type="Proteomes" id="UP000199202"/>
    </source>
</evidence>
<evidence type="ECO:0000313" key="2">
    <source>
        <dbReference type="EMBL" id="SDJ19220.1"/>
    </source>
</evidence>
<accession>A0A1G8RS69</accession>
<dbReference type="EMBL" id="FNDJ01000009">
    <property type="protein sequence ID" value="SDJ19220.1"/>
    <property type="molecule type" value="Genomic_DNA"/>
</dbReference>
<dbReference type="Pfam" id="PF02589">
    <property type="entry name" value="LUD_dom"/>
    <property type="match status" value="1"/>
</dbReference>
<name>A0A1G8RS69_9ACTN</name>
<protein>
    <submittedName>
        <fullName evidence="2">Uncharacterized ACR, YkgG family COG1556</fullName>
    </submittedName>
</protein>
<dbReference type="InterPro" id="IPR003741">
    <property type="entry name" value="LUD_dom"/>
</dbReference>
<dbReference type="OrthoDB" id="4941530at2"/>
<reference evidence="2 3" key="1">
    <citation type="submission" date="2016-10" db="EMBL/GenBank/DDBJ databases">
        <authorList>
            <person name="de Groot N.N."/>
        </authorList>
    </citation>
    <scope>NUCLEOTIDE SEQUENCE [LARGE SCALE GENOMIC DNA]</scope>
    <source>
        <strain evidence="2 3">CGMCC 4.6533</strain>
    </source>
</reference>
<gene>
    <name evidence="2" type="ORF">SAMN05421869_109151</name>
</gene>
<proteinExistence type="predicted"/>
<sequence>MQAVVRLGATAEYVVGSVHAVTEEGHLVIASASGSQLAPYASGARKVVWVAGAQKVVPDLETALRRVRSYSLPREHRRLQESGQSSFIGKILIVEREALPERATGP</sequence>
<dbReference type="PANTHER" id="PTHR36179">
    <property type="entry name" value="LUD_DOM DOMAIN-CONTAINING PROTEIN"/>
    <property type="match status" value="1"/>
</dbReference>
<dbReference type="PANTHER" id="PTHR36179:SF2">
    <property type="entry name" value="LUD DOMAIN-CONTAINING PROTEIN"/>
    <property type="match status" value="1"/>
</dbReference>
<keyword evidence="3" id="KW-1185">Reference proteome</keyword>